<accession>A0A977PWK8</accession>
<protein>
    <submittedName>
        <fullName evidence="2">DUF839 domain-containing protein</fullName>
    </submittedName>
</protein>
<dbReference type="AlphaFoldDB" id="A0A977PWK8"/>
<dbReference type="PANTHER" id="PTHR35399">
    <property type="entry name" value="SLR8030 PROTEIN"/>
    <property type="match status" value="1"/>
</dbReference>
<dbReference type="InterPro" id="IPR008557">
    <property type="entry name" value="PhoX"/>
</dbReference>
<reference evidence="2" key="1">
    <citation type="submission" date="2021-04" db="EMBL/GenBank/DDBJ databases">
        <title>Genome sequence of Woronichinia naegeliana from Washington state freshwater lake bloom.</title>
        <authorList>
            <person name="Dreher T.W."/>
        </authorList>
    </citation>
    <scope>NUCLEOTIDE SEQUENCE</scope>
    <source>
        <strain evidence="2">WA131</strain>
    </source>
</reference>
<name>A0A977PWK8_9CYAN</name>
<evidence type="ECO:0000256" key="1">
    <source>
        <dbReference type="ARBA" id="ARBA00023136"/>
    </source>
</evidence>
<organism evidence="2">
    <name type="scientific">Woronichinia naegeliana WA131</name>
    <dbReference type="NCBI Taxonomy" id="2824559"/>
    <lineage>
        <taxon>Bacteria</taxon>
        <taxon>Bacillati</taxon>
        <taxon>Cyanobacteriota</taxon>
        <taxon>Cyanophyceae</taxon>
        <taxon>Synechococcales</taxon>
        <taxon>Coelosphaeriaceae</taxon>
        <taxon>Woronichinia</taxon>
    </lineage>
</organism>
<sequence length="434" mass="46740">MSNVSRRQILYFLGGSAGVAVLDSVLGGRSTLLPSASAQTASFTPVRVPHPLDIYQEKSSWLSTGVGTGETLPPATNPNLSSFSVTDDVVVPPEFERYVIVQWGDRVFPDADDYFGYNCDYTGFVPLNGDNAGLLWVNHEYVSFPISTLAPGTPSDLATFPTSFAAVIGFNLPTATSVSALSPTDRRLLFGEFLYNLGGSVVRIQKNRQGRYQVQRDPRNRRLTGLSGLAINASRSDAYKTVISWGVTPHQQGNYNYLVGTGPASIQVFNLSTDGLGNRIIGTAYNCSGGTTPWGTVLSGEENFQGDATFFVGVTEAVQPNGTQTAYISGTTGAEFGLVGEKYGWMVEIDPATPSVRAKKHTALGRFRHENIGLRAEAGKKLIAYMGDDRRGGHTYKFVSSGTINSNLANKNNSQLFENGTLYVAKYNADGCDL</sequence>
<dbReference type="Proteomes" id="UP001065613">
    <property type="component" value="Chromosome"/>
</dbReference>
<gene>
    <name evidence="2" type="ORF">KA717_02405</name>
</gene>
<evidence type="ECO:0000313" key="2">
    <source>
        <dbReference type="EMBL" id="UXE61809.1"/>
    </source>
</evidence>
<dbReference type="InterPro" id="IPR006311">
    <property type="entry name" value="TAT_signal"/>
</dbReference>
<dbReference type="PROSITE" id="PS51318">
    <property type="entry name" value="TAT"/>
    <property type="match status" value="1"/>
</dbReference>
<keyword evidence="1" id="KW-0472">Membrane</keyword>
<dbReference type="KEGG" id="wna:KA717_02405"/>
<dbReference type="EMBL" id="CP073041">
    <property type="protein sequence ID" value="UXE61809.1"/>
    <property type="molecule type" value="Genomic_DNA"/>
</dbReference>
<proteinExistence type="predicted"/>
<dbReference type="Pfam" id="PF05787">
    <property type="entry name" value="PhoX"/>
    <property type="match status" value="1"/>
</dbReference>
<dbReference type="PANTHER" id="PTHR35399:SF2">
    <property type="entry name" value="DUF839 DOMAIN-CONTAINING PROTEIN"/>
    <property type="match status" value="1"/>
</dbReference>